<evidence type="ECO:0000313" key="4">
    <source>
        <dbReference type="Proteomes" id="UP001283341"/>
    </source>
</evidence>
<evidence type="ECO:0000256" key="2">
    <source>
        <dbReference type="SAM" id="Phobius"/>
    </source>
</evidence>
<feature type="compositionally biased region" description="Basic residues" evidence="1">
    <location>
        <begin position="520"/>
        <end position="530"/>
    </location>
</feature>
<keyword evidence="2" id="KW-0472">Membrane</keyword>
<protein>
    <recommendedName>
        <fullName evidence="5">Mid2 domain-containing protein</fullName>
    </recommendedName>
</protein>
<dbReference type="EMBL" id="JAUEDM010000001">
    <property type="protein sequence ID" value="KAK3328992.1"/>
    <property type="molecule type" value="Genomic_DNA"/>
</dbReference>
<organism evidence="3 4">
    <name type="scientific">Apodospora peruviana</name>
    <dbReference type="NCBI Taxonomy" id="516989"/>
    <lineage>
        <taxon>Eukaryota</taxon>
        <taxon>Fungi</taxon>
        <taxon>Dikarya</taxon>
        <taxon>Ascomycota</taxon>
        <taxon>Pezizomycotina</taxon>
        <taxon>Sordariomycetes</taxon>
        <taxon>Sordariomycetidae</taxon>
        <taxon>Sordariales</taxon>
        <taxon>Lasiosphaeriaceae</taxon>
        <taxon>Apodospora</taxon>
    </lineage>
</organism>
<sequence length="550" mass="58134">MSSACHLMVGSVVGVLAFFAVLANALAIVGLDMNDEVSTWTAPRPGLQPFVGHQAHFFDLIWKRDCLSNGSNYCFGNSVNFCSDCGTCCVDGLYCCGRGGTCCGGGCCVTGLTCSDDGQCLASSVNAILTSTLYETITVLATQNATVIVVEIDTSTVLSTTEITVSNAETQTNVEWATATVTTGAKTVLAKRAADYGRPSQARNLKALWNGFVLRGLGGSSHEPEIHPRQQTTKKYSGEISASTMVKHTTEFKRVTDISYNTISITTTSYVMTTIYETVTRVLNAKETTVITSTLTITSHQPATQTITTTALAPNPLQPVVTTFATPTTLITSSSSSPSTATPVTSTQAFSISAIAGISVGAGLGVILLLGGIAICIRYRRRHRVDNESITTSAADGGLPDNAQHYHDDRQPTLPRLLPQFTPSAPLHHDAPTELPKGYRDSHQRSSSGFSTLVDTSSVGGPGAKGADRRSTMSMGSTVGNTALTGAPAEVQGCPVSERHEVEGSTSTNRTSNSGSPRPRAPRPHLHRHGISFYHPTPTEEHAVEELDAT</sequence>
<accession>A0AAE0IQB6</accession>
<feature type="compositionally biased region" description="Low complexity" evidence="1">
    <location>
        <begin position="504"/>
        <end position="518"/>
    </location>
</feature>
<feature type="compositionally biased region" description="Basic and acidic residues" evidence="1">
    <location>
        <begin position="427"/>
        <end position="444"/>
    </location>
</feature>
<gene>
    <name evidence="3" type="ORF">B0H66DRAFT_9750</name>
</gene>
<reference evidence="3" key="1">
    <citation type="journal article" date="2023" name="Mol. Phylogenet. Evol.">
        <title>Genome-scale phylogeny and comparative genomics of the fungal order Sordariales.</title>
        <authorList>
            <person name="Hensen N."/>
            <person name="Bonometti L."/>
            <person name="Westerberg I."/>
            <person name="Brannstrom I.O."/>
            <person name="Guillou S."/>
            <person name="Cros-Aarteil S."/>
            <person name="Calhoun S."/>
            <person name="Haridas S."/>
            <person name="Kuo A."/>
            <person name="Mondo S."/>
            <person name="Pangilinan J."/>
            <person name="Riley R."/>
            <person name="LaButti K."/>
            <person name="Andreopoulos B."/>
            <person name="Lipzen A."/>
            <person name="Chen C."/>
            <person name="Yan M."/>
            <person name="Daum C."/>
            <person name="Ng V."/>
            <person name="Clum A."/>
            <person name="Steindorff A."/>
            <person name="Ohm R.A."/>
            <person name="Martin F."/>
            <person name="Silar P."/>
            <person name="Natvig D.O."/>
            <person name="Lalanne C."/>
            <person name="Gautier V."/>
            <person name="Ament-Velasquez S.L."/>
            <person name="Kruys A."/>
            <person name="Hutchinson M.I."/>
            <person name="Powell A.J."/>
            <person name="Barry K."/>
            <person name="Miller A.N."/>
            <person name="Grigoriev I.V."/>
            <person name="Debuchy R."/>
            <person name="Gladieux P."/>
            <person name="Hiltunen Thoren M."/>
            <person name="Johannesson H."/>
        </authorList>
    </citation>
    <scope>NUCLEOTIDE SEQUENCE</scope>
    <source>
        <strain evidence="3">CBS 118394</strain>
    </source>
</reference>
<comment type="caution">
    <text evidence="3">The sequence shown here is derived from an EMBL/GenBank/DDBJ whole genome shotgun (WGS) entry which is preliminary data.</text>
</comment>
<keyword evidence="4" id="KW-1185">Reference proteome</keyword>
<feature type="transmembrane region" description="Helical" evidence="2">
    <location>
        <begin position="349"/>
        <end position="377"/>
    </location>
</feature>
<feature type="region of interest" description="Disordered" evidence="1">
    <location>
        <begin position="391"/>
        <end position="550"/>
    </location>
</feature>
<dbReference type="AlphaFoldDB" id="A0AAE0IQB6"/>
<evidence type="ECO:0008006" key="5">
    <source>
        <dbReference type="Google" id="ProtNLM"/>
    </source>
</evidence>
<evidence type="ECO:0000313" key="3">
    <source>
        <dbReference type="EMBL" id="KAK3328992.1"/>
    </source>
</evidence>
<evidence type="ECO:0000256" key="1">
    <source>
        <dbReference type="SAM" id="MobiDB-lite"/>
    </source>
</evidence>
<name>A0AAE0IQB6_9PEZI</name>
<reference evidence="3" key="2">
    <citation type="submission" date="2023-06" db="EMBL/GenBank/DDBJ databases">
        <authorList>
            <consortium name="Lawrence Berkeley National Laboratory"/>
            <person name="Haridas S."/>
            <person name="Hensen N."/>
            <person name="Bonometti L."/>
            <person name="Westerberg I."/>
            <person name="Brannstrom I.O."/>
            <person name="Guillou S."/>
            <person name="Cros-Aarteil S."/>
            <person name="Calhoun S."/>
            <person name="Kuo A."/>
            <person name="Mondo S."/>
            <person name="Pangilinan J."/>
            <person name="Riley R."/>
            <person name="Labutti K."/>
            <person name="Andreopoulos B."/>
            <person name="Lipzen A."/>
            <person name="Chen C."/>
            <person name="Yanf M."/>
            <person name="Daum C."/>
            <person name="Ng V."/>
            <person name="Clum A."/>
            <person name="Steindorff A."/>
            <person name="Ohm R."/>
            <person name="Martin F."/>
            <person name="Silar P."/>
            <person name="Natvig D."/>
            <person name="Lalanne C."/>
            <person name="Gautier V."/>
            <person name="Ament-Velasquez S.L."/>
            <person name="Kruys A."/>
            <person name="Hutchinson M.I."/>
            <person name="Powell A.J."/>
            <person name="Barry K."/>
            <person name="Miller A.N."/>
            <person name="Grigoriev I.V."/>
            <person name="Debuchy R."/>
            <person name="Gladieux P."/>
            <person name="Thoren M.H."/>
            <person name="Johannesson H."/>
        </authorList>
    </citation>
    <scope>NUCLEOTIDE SEQUENCE</scope>
    <source>
        <strain evidence="3">CBS 118394</strain>
    </source>
</reference>
<keyword evidence="2" id="KW-0812">Transmembrane</keyword>
<feature type="compositionally biased region" description="Polar residues" evidence="1">
    <location>
        <begin position="472"/>
        <end position="484"/>
    </location>
</feature>
<keyword evidence="2" id="KW-1133">Transmembrane helix</keyword>
<dbReference type="Proteomes" id="UP001283341">
    <property type="component" value="Unassembled WGS sequence"/>
</dbReference>
<proteinExistence type="predicted"/>
<feature type="compositionally biased region" description="Polar residues" evidence="1">
    <location>
        <begin position="445"/>
        <end position="459"/>
    </location>
</feature>
<feature type="compositionally biased region" description="Basic and acidic residues" evidence="1">
    <location>
        <begin position="538"/>
        <end position="550"/>
    </location>
</feature>